<dbReference type="EMBL" id="JXLG01000005">
    <property type="protein sequence ID" value="KJY61326.1"/>
    <property type="molecule type" value="Genomic_DNA"/>
</dbReference>
<dbReference type="RefSeq" id="WP_046306747.1">
    <property type="nucleotide sequence ID" value="NZ_KQ034000.1"/>
</dbReference>
<reference evidence="2 3" key="1">
    <citation type="submission" date="2015-01" db="EMBL/GenBank/DDBJ databases">
        <title>Comparative genomics of the lactic acid bacteria isolated from the honey bee gut.</title>
        <authorList>
            <person name="Ellegaard K.M."/>
            <person name="Tamarit D."/>
            <person name="Javelind E."/>
            <person name="Olofsson T."/>
            <person name="Andersson S.G."/>
            <person name="Vasquez A."/>
        </authorList>
    </citation>
    <scope>NUCLEOTIDE SEQUENCE [LARGE SCALE GENOMIC DNA]</scope>
    <source>
        <strain evidence="2 3">Hma11</strain>
    </source>
</reference>
<organism evidence="2 3">
    <name type="scientific">Lactobacillus apis</name>
    <dbReference type="NCBI Taxonomy" id="303541"/>
    <lineage>
        <taxon>Bacteria</taxon>
        <taxon>Bacillati</taxon>
        <taxon>Bacillota</taxon>
        <taxon>Bacilli</taxon>
        <taxon>Lactobacillales</taxon>
        <taxon>Lactobacillaceae</taxon>
        <taxon>Lactobacillus</taxon>
    </lineage>
</organism>
<evidence type="ECO:0000313" key="3">
    <source>
        <dbReference type="Proteomes" id="UP000033682"/>
    </source>
</evidence>
<dbReference type="Proteomes" id="UP000033682">
    <property type="component" value="Unassembled WGS sequence"/>
</dbReference>
<evidence type="ECO:0000259" key="1">
    <source>
        <dbReference type="Pfam" id="PF08861"/>
    </source>
</evidence>
<evidence type="ECO:0000313" key="2">
    <source>
        <dbReference type="EMBL" id="KJY61326.1"/>
    </source>
</evidence>
<dbReference type="STRING" id="303541.JF72_06050"/>
<proteinExistence type="predicted"/>
<dbReference type="Pfam" id="PF08861">
    <property type="entry name" value="DUF1828"/>
    <property type="match status" value="1"/>
</dbReference>
<name>A0A0F4LUV5_9LACO</name>
<gene>
    <name evidence="2" type="ORF">JF72_06050</name>
</gene>
<dbReference type="AlphaFoldDB" id="A0A0F4LUV5"/>
<comment type="caution">
    <text evidence="2">The sequence shown here is derived from an EMBL/GenBank/DDBJ whole genome shotgun (WGS) entry which is preliminary data.</text>
</comment>
<dbReference type="PATRIC" id="fig|303541.3.peg.759"/>
<dbReference type="HOGENOM" id="CLU_1935358_0_0_9"/>
<protein>
    <recommendedName>
        <fullName evidence="1">DUF1828 domain-containing protein</fullName>
    </recommendedName>
</protein>
<accession>A0A0F4LUV5</accession>
<feature type="domain" description="DUF1828" evidence="1">
    <location>
        <begin position="39"/>
        <end position="122"/>
    </location>
</feature>
<dbReference type="InterPro" id="IPR014960">
    <property type="entry name" value="DUF1828"/>
</dbReference>
<sequence length="126" mass="14231">MSKEIEQIIKDQIGNWVVNHTQVCFISDDTLEIATSEKDSLGETIYCFIQKSNDVYRIGDDSRTLFKIDPSASDEELYAMTEEVAKSAGFDFDYNTGEIWKEVSRANVIATIMKLTQLVVTVSYLG</sequence>
<keyword evidence="3" id="KW-1185">Reference proteome</keyword>